<organism evidence="1 2">
    <name type="scientific">Mauremys mutica</name>
    <name type="common">yellowpond turtle</name>
    <dbReference type="NCBI Taxonomy" id="74926"/>
    <lineage>
        <taxon>Eukaryota</taxon>
        <taxon>Metazoa</taxon>
        <taxon>Chordata</taxon>
        <taxon>Craniata</taxon>
        <taxon>Vertebrata</taxon>
        <taxon>Euteleostomi</taxon>
        <taxon>Archelosauria</taxon>
        <taxon>Testudinata</taxon>
        <taxon>Testudines</taxon>
        <taxon>Cryptodira</taxon>
        <taxon>Durocryptodira</taxon>
        <taxon>Testudinoidea</taxon>
        <taxon>Geoemydidae</taxon>
        <taxon>Geoemydinae</taxon>
        <taxon>Mauremys</taxon>
    </lineage>
</organism>
<evidence type="ECO:0000313" key="2">
    <source>
        <dbReference type="Proteomes" id="UP000827986"/>
    </source>
</evidence>
<sequence length="128" mass="14086">MPATIITSENAFRYICYLPFALFVRSGENQIGLFQSVPLPGSLSPWPALPALGCKCSGRGAGMLKSQQKPVFGGIYKNNHYHPTMAVDGKVWTQINLIWGPGRGWLVSVADAPYQQVLEHRLRLLNGC</sequence>
<name>A0A9D3X024_9SAUR</name>
<dbReference type="EMBL" id="JAHDVG010000484">
    <property type="protein sequence ID" value="KAH1170252.1"/>
    <property type="molecule type" value="Genomic_DNA"/>
</dbReference>
<dbReference type="AlphaFoldDB" id="A0A9D3X024"/>
<evidence type="ECO:0000313" key="1">
    <source>
        <dbReference type="EMBL" id="KAH1170252.1"/>
    </source>
</evidence>
<keyword evidence="2" id="KW-1185">Reference proteome</keyword>
<protein>
    <submittedName>
        <fullName evidence="1">Uncharacterized protein</fullName>
    </submittedName>
</protein>
<proteinExistence type="predicted"/>
<dbReference type="Proteomes" id="UP000827986">
    <property type="component" value="Unassembled WGS sequence"/>
</dbReference>
<comment type="caution">
    <text evidence="1">The sequence shown here is derived from an EMBL/GenBank/DDBJ whole genome shotgun (WGS) entry which is preliminary data.</text>
</comment>
<gene>
    <name evidence="1" type="ORF">KIL84_001237</name>
</gene>
<reference evidence="1" key="1">
    <citation type="submission" date="2021-09" db="EMBL/GenBank/DDBJ databases">
        <title>The genome of Mauremys mutica provides insights into the evolution of semi-aquatic lifestyle.</title>
        <authorList>
            <person name="Gong S."/>
            <person name="Gao Y."/>
        </authorList>
    </citation>
    <scope>NUCLEOTIDE SEQUENCE</scope>
    <source>
        <strain evidence="1">MM-2020</strain>
        <tissue evidence="1">Muscle</tissue>
    </source>
</reference>
<accession>A0A9D3X024</accession>